<organism evidence="2 3">
    <name type="scientific">Bondarzewia mesenterica</name>
    <dbReference type="NCBI Taxonomy" id="1095465"/>
    <lineage>
        <taxon>Eukaryota</taxon>
        <taxon>Fungi</taxon>
        <taxon>Dikarya</taxon>
        <taxon>Basidiomycota</taxon>
        <taxon>Agaricomycotina</taxon>
        <taxon>Agaricomycetes</taxon>
        <taxon>Russulales</taxon>
        <taxon>Bondarzewiaceae</taxon>
        <taxon>Bondarzewia</taxon>
    </lineage>
</organism>
<evidence type="ECO:0000313" key="3">
    <source>
        <dbReference type="Proteomes" id="UP000310158"/>
    </source>
</evidence>
<dbReference type="EMBL" id="SGPL01000653">
    <property type="protein sequence ID" value="THH09145.1"/>
    <property type="molecule type" value="Genomic_DNA"/>
</dbReference>
<feature type="region of interest" description="Disordered" evidence="1">
    <location>
        <begin position="62"/>
        <end position="81"/>
    </location>
</feature>
<feature type="compositionally biased region" description="Basic and acidic residues" evidence="1">
    <location>
        <begin position="269"/>
        <end position="280"/>
    </location>
</feature>
<proteinExistence type="predicted"/>
<name>A0A4S4LC78_9AGAM</name>
<keyword evidence="3" id="KW-1185">Reference proteome</keyword>
<evidence type="ECO:0000313" key="2">
    <source>
        <dbReference type="EMBL" id="THH09145.1"/>
    </source>
</evidence>
<feature type="compositionally biased region" description="Low complexity" evidence="1">
    <location>
        <begin position="131"/>
        <end position="159"/>
    </location>
</feature>
<feature type="non-terminal residue" evidence="2">
    <location>
        <position position="390"/>
    </location>
</feature>
<feature type="compositionally biased region" description="Gly residues" evidence="1">
    <location>
        <begin position="381"/>
        <end position="390"/>
    </location>
</feature>
<gene>
    <name evidence="2" type="ORF">EW146_g8769</name>
</gene>
<feature type="region of interest" description="Disordered" evidence="1">
    <location>
        <begin position="299"/>
        <end position="390"/>
    </location>
</feature>
<comment type="caution">
    <text evidence="2">The sequence shown here is derived from an EMBL/GenBank/DDBJ whole genome shotgun (WGS) entry which is preliminary data.</text>
</comment>
<sequence>MSRRKHADHVFRRGVVRAVCIKLEFEEQTRCFVVPVEHVRVDNRVRDISDTVDSAQFEHPARFSLSDDSDPLGVSHKKTHHSPPIVFSGYEKDLATRVDHLKLDVGVSLDHLEMSKAERPSTKTKIYEFLSRSTSRSRSRSQSASGRAVSNDTDPSQGRPSPPAPPTNSAPSRPYTRSPSRPLSANTTNTEQTVTQTNVRARTPRSRPAPVVVQNPAEYDSRMPILASPQPQKKKSPTLFGISFTGRSRPSTPKQEDLTSPPRSPTRGRQGELRMRDKTKLEQWFSPRLFSVPARLPNETAASSSLHPPVHAPQPHRAVPHIMSAPSTPVISAVPAPADSDRDGQCSPLRRMLGVKPKERTKDKPVVSVPMLRTRTYSRDGAGGGGPSRA</sequence>
<reference evidence="2 3" key="1">
    <citation type="submission" date="2019-02" db="EMBL/GenBank/DDBJ databases">
        <title>Genome sequencing of the rare red list fungi Bondarzewia mesenterica.</title>
        <authorList>
            <person name="Buettner E."/>
            <person name="Kellner H."/>
        </authorList>
    </citation>
    <scope>NUCLEOTIDE SEQUENCE [LARGE SCALE GENOMIC DNA]</scope>
    <source>
        <strain evidence="2 3">DSM 108281</strain>
    </source>
</reference>
<dbReference type="OrthoDB" id="3260940at2759"/>
<feature type="region of interest" description="Disordered" evidence="1">
    <location>
        <begin position="116"/>
        <end position="280"/>
    </location>
</feature>
<accession>A0A4S4LC78</accession>
<protein>
    <submittedName>
        <fullName evidence="2">Uncharacterized protein</fullName>
    </submittedName>
</protein>
<feature type="compositionally biased region" description="Low complexity" evidence="1">
    <location>
        <begin position="169"/>
        <end position="199"/>
    </location>
</feature>
<dbReference type="Proteomes" id="UP000310158">
    <property type="component" value="Unassembled WGS sequence"/>
</dbReference>
<evidence type="ECO:0000256" key="1">
    <source>
        <dbReference type="SAM" id="MobiDB-lite"/>
    </source>
</evidence>
<feature type="compositionally biased region" description="Basic and acidic residues" evidence="1">
    <location>
        <begin position="356"/>
        <end position="365"/>
    </location>
</feature>
<dbReference type="AlphaFoldDB" id="A0A4S4LC78"/>